<proteinExistence type="predicted"/>
<protein>
    <submittedName>
        <fullName evidence="1">Uncharacterized protein</fullName>
    </submittedName>
</protein>
<keyword evidence="2" id="KW-1185">Reference proteome</keyword>
<reference evidence="1" key="1">
    <citation type="submission" date="2021-05" db="EMBL/GenBank/DDBJ databases">
        <authorList>
            <person name="Scholz U."/>
            <person name="Mascher M."/>
            <person name="Fiebig A."/>
        </authorList>
    </citation>
    <scope>NUCLEOTIDE SEQUENCE [LARGE SCALE GENOMIC DNA]</scope>
</reference>
<reference evidence="1" key="2">
    <citation type="submission" date="2025-09" db="UniProtKB">
        <authorList>
            <consortium name="EnsemblPlants"/>
        </authorList>
    </citation>
    <scope>IDENTIFICATION</scope>
</reference>
<name>A0ACD5ZZ95_AVESA</name>
<dbReference type="Proteomes" id="UP001732700">
    <property type="component" value="Chromosome 7C"/>
</dbReference>
<evidence type="ECO:0000313" key="2">
    <source>
        <dbReference type="Proteomes" id="UP001732700"/>
    </source>
</evidence>
<dbReference type="EnsemblPlants" id="AVESA.00010b.r2.7CG0696850.1">
    <property type="protein sequence ID" value="AVESA.00010b.r2.7CG0696850.1.CDS"/>
    <property type="gene ID" value="AVESA.00010b.r2.7CG0696850"/>
</dbReference>
<sequence>MPLLSGSESCGGARPASPATADSPRSSSSSLSPPRLSPDARAFTPRPFALLSSLLLVPVTLPPPPSNSKKATALVPRPVCAYPSSHPVSLAAMSEHLPLRSSVGSRGSAPPSHYNHDQYQQQQHVTSYPRPHGNPDPLASVWIRRLHLTPNPPPPPPPHSSFAPPPPPLHEHDAVSNRSAGFGPFRWSPRPPRDAPAGAWDAIPAQGGGPPMMSPFFHSQAPPLRDAPVGAWDAAPVPCGRPPMMSPFFRSQPPPLPAVADVGEFAPVRTAIGFCSGTGAGGFPGLSSRAIVDVNPHASWLATPAAGSAYPNHAVDMVHIRTSHDLHVRHHGMIPRNIPRSVPSFSSPNDEPFSYWNMGRFQRSTTTTSTSQVAAALTIL</sequence>
<organism evidence="1 2">
    <name type="scientific">Avena sativa</name>
    <name type="common">Oat</name>
    <dbReference type="NCBI Taxonomy" id="4498"/>
    <lineage>
        <taxon>Eukaryota</taxon>
        <taxon>Viridiplantae</taxon>
        <taxon>Streptophyta</taxon>
        <taxon>Embryophyta</taxon>
        <taxon>Tracheophyta</taxon>
        <taxon>Spermatophyta</taxon>
        <taxon>Magnoliopsida</taxon>
        <taxon>Liliopsida</taxon>
        <taxon>Poales</taxon>
        <taxon>Poaceae</taxon>
        <taxon>BOP clade</taxon>
        <taxon>Pooideae</taxon>
        <taxon>Poodae</taxon>
        <taxon>Poeae</taxon>
        <taxon>Poeae Chloroplast Group 1 (Aveneae type)</taxon>
        <taxon>Aveninae</taxon>
        <taxon>Avena</taxon>
    </lineage>
</organism>
<accession>A0ACD5ZZ95</accession>
<evidence type="ECO:0000313" key="1">
    <source>
        <dbReference type="EnsemblPlants" id="AVESA.00010b.r2.7CG0696850.1.CDS"/>
    </source>
</evidence>